<organism evidence="1 2">
    <name type="scientific">Oceanobacillus indicireducens</name>
    <dbReference type="NCBI Taxonomy" id="1004261"/>
    <lineage>
        <taxon>Bacteria</taxon>
        <taxon>Bacillati</taxon>
        <taxon>Bacillota</taxon>
        <taxon>Bacilli</taxon>
        <taxon>Bacillales</taxon>
        <taxon>Bacillaceae</taxon>
        <taxon>Oceanobacillus</taxon>
    </lineage>
</organism>
<dbReference type="EMBL" id="BMOS01000020">
    <property type="protein sequence ID" value="GGN61604.1"/>
    <property type="molecule type" value="Genomic_DNA"/>
</dbReference>
<protein>
    <recommendedName>
        <fullName evidence="3">DNA methylase N-4/N-6 domain-containing protein</fullName>
    </recommendedName>
</protein>
<dbReference type="Gene3D" id="3.40.50.150">
    <property type="entry name" value="Vaccinia Virus protein VP39"/>
    <property type="match status" value="1"/>
</dbReference>
<evidence type="ECO:0000313" key="1">
    <source>
        <dbReference type="EMBL" id="GGN61604.1"/>
    </source>
</evidence>
<dbReference type="InterPro" id="IPR029063">
    <property type="entry name" value="SAM-dependent_MTases_sf"/>
</dbReference>
<reference evidence="1" key="2">
    <citation type="submission" date="2020-09" db="EMBL/GenBank/DDBJ databases">
        <authorList>
            <person name="Sun Q."/>
            <person name="Ohkuma M."/>
        </authorList>
    </citation>
    <scope>NUCLEOTIDE SEQUENCE</scope>
    <source>
        <strain evidence="1">JCM 17251</strain>
    </source>
</reference>
<gene>
    <name evidence="1" type="ORF">GCM10007971_26800</name>
</gene>
<dbReference type="RefSeq" id="WP_229782720.1">
    <property type="nucleotide sequence ID" value="NZ_BMOS01000020.1"/>
</dbReference>
<proteinExistence type="predicted"/>
<evidence type="ECO:0008006" key="3">
    <source>
        <dbReference type="Google" id="ProtNLM"/>
    </source>
</evidence>
<sequence>MSYPTRGHYGNFSYRGNCSGYLIKDILNYYRPRNFLECFAGSGTGFDVARELGYTNSIHLDLNDRFGNFNLLTDELPKGADLVFSHPPYWDIIQYSGKDNMWGKEPHKDDLSHIRDYEEFIQKLNLINKKVYGSLNTGGRHVILIGDVRKKGKYYSIIKDMTWYGELEAHLIKAQHNTRGQSKKYTRYNFIPIAHEHIMVFVKPHV</sequence>
<comment type="caution">
    <text evidence="1">The sequence shown here is derived from an EMBL/GenBank/DDBJ whole genome shotgun (WGS) entry which is preliminary data.</text>
</comment>
<dbReference type="AlphaFoldDB" id="A0A917Y0B4"/>
<name>A0A917Y0B4_9BACI</name>
<evidence type="ECO:0000313" key="2">
    <source>
        <dbReference type="Proteomes" id="UP000624041"/>
    </source>
</evidence>
<dbReference type="SUPFAM" id="SSF53335">
    <property type="entry name" value="S-adenosyl-L-methionine-dependent methyltransferases"/>
    <property type="match status" value="2"/>
</dbReference>
<reference evidence="1" key="1">
    <citation type="journal article" date="2014" name="Int. J. Syst. Evol. Microbiol.">
        <title>Complete genome sequence of Corynebacterium casei LMG S-19264T (=DSM 44701T), isolated from a smear-ripened cheese.</title>
        <authorList>
            <consortium name="US DOE Joint Genome Institute (JGI-PGF)"/>
            <person name="Walter F."/>
            <person name="Albersmeier A."/>
            <person name="Kalinowski J."/>
            <person name="Ruckert C."/>
        </authorList>
    </citation>
    <scope>NUCLEOTIDE SEQUENCE</scope>
    <source>
        <strain evidence="1">JCM 17251</strain>
    </source>
</reference>
<accession>A0A917Y0B4</accession>
<keyword evidence="2" id="KW-1185">Reference proteome</keyword>
<dbReference type="Proteomes" id="UP000624041">
    <property type="component" value="Unassembled WGS sequence"/>
</dbReference>